<evidence type="ECO:0000313" key="1">
    <source>
        <dbReference type="EMBL" id="RRJ84264.1"/>
    </source>
</evidence>
<evidence type="ECO:0000313" key="2">
    <source>
        <dbReference type="Proteomes" id="UP000280792"/>
    </source>
</evidence>
<name>A0A3P3VPC2_9GAMM</name>
<organism evidence="1 2">
    <name type="scientific">Aestuariirhabdus litorea</name>
    <dbReference type="NCBI Taxonomy" id="2528527"/>
    <lineage>
        <taxon>Bacteria</taxon>
        <taxon>Pseudomonadati</taxon>
        <taxon>Pseudomonadota</taxon>
        <taxon>Gammaproteobacteria</taxon>
        <taxon>Oceanospirillales</taxon>
        <taxon>Aestuariirhabdaceae</taxon>
        <taxon>Aestuariirhabdus</taxon>
    </lineage>
</organism>
<dbReference type="Proteomes" id="UP000280792">
    <property type="component" value="Unassembled WGS sequence"/>
</dbReference>
<proteinExistence type="predicted"/>
<dbReference type="RefSeq" id="WP_125014691.1">
    <property type="nucleotide sequence ID" value="NZ_QWEZ01000001.1"/>
</dbReference>
<accession>A0A3P3VPC2</accession>
<reference evidence="1 2" key="1">
    <citation type="submission" date="2018-08" db="EMBL/GenBank/DDBJ databases">
        <authorList>
            <person name="Khan S.A."/>
        </authorList>
    </citation>
    <scope>NUCLEOTIDE SEQUENCE [LARGE SCALE GENOMIC DNA]</scope>
    <source>
        <strain evidence="1 2">GTF-13</strain>
    </source>
</reference>
<gene>
    <name evidence="1" type="ORF">D0544_03920</name>
</gene>
<dbReference type="AlphaFoldDB" id="A0A3P3VPC2"/>
<reference evidence="1 2" key="2">
    <citation type="submission" date="2018-12" db="EMBL/GenBank/DDBJ databases">
        <title>Simiduia agarivorans gen. nov., sp. nov., a marine, agarolytic bacterium isolated from shallow coastal water from Keelung, Taiwan.</title>
        <authorList>
            <person name="Shieh W.Y."/>
        </authorList>
    </citation>
    <scope>NUCLEOTIDE SEQUENCE [LARGE SCALE GENOMIC DNA]</scope>
    <source>
        <strain evidence="1 2">GTF-13</strain>
    </source>
</reference>
<comment type="caution">
    <text evidence="1">The sequence shown here is derived from an EMBL/GenBank/DDBJ whole genome shotgun (WGS) entry which is preliminary data.</text>
</comment>
<dbReference type="EMBL" id="QWEZ01000001">
    <property type="protein sequence ID" value="RRJ84264.1"/>
    <property type="molecule type" value="Genomic_DNA"/>
</dbReference>
<sequence>MHTSDSNRLLLELEKKRRDINRAIINPRIDELSLDDLEPILSMVANARADYLCALFALTTGDTGIPNEDQVEELRLRRQTFDELVSAVNALETVIQRGYLDVKASRG</sequence>
<keyword evidence="2" id="KW-1185">Reference proteome</keyword>
<protein>
    <submittedName>
        <fullName evidence="1">Uncharacterized protein</fullName>
    </submittedName>
</protein>